<accession>A0A9W6SGS7</accession>
<evidence type="ECO:0000313" key="8">
    <source>
        <dbReference type="EMBL" id="GLZ75720.1"/>
    </source>
</evidence>
<protein>
    <recommendedName>
        <fullName evidence="7">RDD domain-containing protein</fullName>
    </recommendedName>
</protein>
<dbReference type="PANTHER" id="PTHR36115:SF6">
    <property type="entry name" value="PROLINE-RICH ANTIGEN HOMOLOG"/>
    <property type="match status" value="1"/>
</dbReference>
<feature type="domain" description="RDD" evidence="7">
    <location>
        <begin position="52"/>
        <end position="119"/>
    </location>
</feature>
<keyword evidence="4 6" id="KW-1133">Transmembrane helix</keyword>
<comment type="subcellular location">
    <subcellularLocation>
        <location evidence="1">Cell membrane</location>
        <topology evidence="1">Multi-pass membrane protein</topology>
    </subcellularLocation>
</comment>
<feature type="transmembrane region" description="Helical" evidence="6">
    <location>
        <begin position="86"/>
        <end position="107"/>
    </location>
</feature>
<feature type="transmembrane region" description="Helical" evidence="6">
    <location>
        <begin position="47"/>
        <end position="66"/>
    </location>
</feature>
<dbReference type="InterPro" id="IPR010432">
    <property type="entry name" value="RDD"/>
</dbReference>
<keyword evidence="2" id="KW-1003">Cell membrane</keyword>
<keyword evidence="9" id="KW-1185">Reference proteome</keyword>
<evidence type="ECO:0000256" key="1">
    <source>
        <dbReference type="ARBA" id="ARBA00004651"/>
    </source>
</evidence>
<evidence type="ECO:0000256" key="5">
    <source>
        <dbReference type="ARBA" id="ARBA00023136"/>
    </source>
</evidence>
<sequence>MATTSGEKTAGETRPATFGERFLALLVDWVLCLLLAAAVMPKPYGNLWASAFLVLEYGVFIGFFAQTPGMRVAKIRCVRVTDGGRIGVWRALVRGALVALVIPALIMDRDRRGIQDKAAESIVLR</sequence>
<evidence type="ECO:0000256" key="2">
    <source>
        <dbReference type="ARBA" id="ARBA00022475"/>
    </source>
</evidence>
<dbReference type="Proteomes" id="UP001165079">
    <property type="component" value="Unassembled WGS sequence"/>
</dbReference>
<keyword evidence="5 6" id="KW-0472">Membrane</keyword>
<dbReference type="EMBL" id="BSTX01000001">
    <property type="protein sequence ID" value="GLZ75720.1"/>
    <property type="molecule type" value="Genomic_DNA"/>
</dbReference>
<evidence type="ECO:0000256" key="6">
    <source>
        <dbReference type="SAM" id="Phobius"/>
    </source>
</evidence>
<gene>
    <name evidence="8" type="ORF">Afil01_05270</name>
</gene>
<dbReference type="InterPro" id="IPR051791">
    <property type="entry name" value="Pra-immunoreactive"/>
</dbReference>
<comment type="caution">
    <text evidence="8">The sequence shown here is derived from an EMBL/GenBank/DDBJ whole genome shotgun (WGS) entry which is preliminary data.</text>
</comment>
<evidence type="ECO:0000259" key="7">
    <source>
        <dbReference type="Pfam" id="PF06271"/>
    </source>
</evidence>
<dbReference type="GO" id="GO:0005886">
    <property type="term" value="C:plasma membrane"/>
    <property type="evidence" value="ECO:0007669"/>
    <property type="project" value="UniProtKB-SubCell"/>
</dbReference>
<evidence type="ECO:0000313" key="9">
    <source>
        <dbReference type="Proteomes" id="UP001165079"/>
    </source>
</evidence>
<dbReference type="Pfam" id="PF06271">
    <property type="entry name" value="RDD"/>
    <property type="match status" value="1"/>
</dbReference>
<evidence type="ECO:0000256" key="4">
    <source>
        <dbReference type="ARBA" id="ARBA00022989"/>
    </source>
</evidence>
<proteinExistence type="predicted"/>
<dbReference type="PANTHER" id="PTHR36115">
    <property type="entry name" value="PROLINE-RICH ANTIGEN HOMOLOG-RELATED"/>
    <property type="match status" value="1"/>
</dbReference>
<reference evidence="8" key="1">
    <citation type="submission" date="2023-03" db="EMBL/GenBank/DDBJ databases">
        <title>Actinorhabdospora filicis NBRC 111898.</title>
        <authorList>
            <person name="Ichikawa N."/>
            <person name="Sato H."/>
            <person name="Tonouchi N."/>
        </authorList>
    </citation>
    <scope>NUCLEOTIDE SEQUENCE</scope>
    <source>
        <strain evidence="8">NBRC 111898</strain>
    </source>
</reference>
<organism evidence="8 9">
    <name type="scientific">Actinorhabdospora filicis</name>
    <dbReference type="NCBI Taxonomy" id="1785913"/>
    <lineage>
        <taxon>Bacteria</taxon>
        <taxon>Bacillati</taxon>
        <taxon>Actinomycetota</taxon>
        <taxon>Actinomycetes</taxon>
        <taxon>Micromonosporales</taxon>
        <taxon>Micromonosporaceae</taxon>
        <taxon>Actinorhabdospora</taxon>
    </lineage>
</organism>
<feature type="transmembrane region" description="Helical" evidence="6">
    <location>
        <begin position="22"/>
        <end position="40"/>
    </location>
</feature>
<dbReference type="AlphaFoldDB" id="A0A9W6SGS7"/>
<evidence type="ECO:0000256" key="3">
    <source>
        <dbReference type="ARBA" id="ARBA00022692"/>
    </source>
</evidence>
<name>A0A9W6SGS7_9ACTN</name>
<keyword evidence="3 6" id="KW-0812">Transmembrane</keyword>